<name>A0A1B0GNI2_PHLPP</name>
<protein>
    <submittedName>
        <fullName evidence="1">Uncharacterized protein</fullName>
    </submittedName>
</protein>
<keyword evidence="2" id="KW-1185">Reference proteome</keyword>
<proteinExistence type="predicted"/>
<dbReference type="Proteomes" id="UP000092462">
    <property type="component" value="Unassembled WGS sequence"/>
</dbReference>
<organism evidence="1 2">
    <name type="scientific">Phlebotomus papatasi</name>
    <name type="common">Sandfly</name>
    <dbReference type="NCBI Taxonomy" id="29031"/>
    <lineage>
        <taxon>Eukaryota</taxon>
        <taxon>Metazoa</taxon>
        <taxon>Ecdysozoa</taxon>
        <taxon>Arthropoda</taxon>
        <taxon>Hexapoda</taxon>
        <taxon>Insecta</taxon>
        <taxon>Pterygota</taxon>
        <taxon>Neoptera</taxon>
        <taxon>Endopterygota</taxon>
        <taxon>Diptera</taxon>
        <taxon>Nematocera</taxon>
        <taxon>Psychodoidea</taxon>
        <taxon>Psychodidae</taxon>
        <taxon>Phlebotomus</taxon>
        <taxon>Phlebotomus</taxon>
    </lineage>
</organism>
<reference evidence="1" key="1">
    <citation type="submission" date="2022-08" db="UniProtKB">
        <authorList>
            <consortium name="EnsemblMetazoa"/>
        </authorList>
    </citation>
    <scope>IDENTIFICATION</scope>
    <source>
        <strain evidence="1">Israel</strain>
    </source>
</reference>
<dbReference type="AlphaFoldDB" id="A0A1B0GNI2"/>
<evidence type="ECO:0000313" key="2">
    <source>
        <dbReference type="Proteomes" id="UP000092462"/>
    </source>
</evidence>
<accession>A0A1B0GNI2</accession>
<dbReference type="EnsemblMetazoa" id="PPAI004855-RA">
    <property type="protein sequence ID" value="PPAI004855-PA"/>
    <property type="gene ID" value="PPAI004855"/>
</dbReference>
<dbReference type="EMBL" id="AJVK01029484">
    <property type="status" value="NOT_ANNOTATED_CDS"/>
    <property type="molecule type" value="Genomic_DNA"/>
</dbReference>
<sequence length="76" mass="8138">MWTKSGNPGFFVVLNPTEHHVDANFSNVVGIAEELTIHTTSSNYNVTDVAVKAKVLSSAIPVSGYSAMILTYVPKA</sequence>
<dbReference type="VEuPathDB" id="VectorBase:PPAI004855"/>
<evidence type="ECO:0000313" key="1">
    <source>
        <dbReference type="EnsemblMetazoa" id="PPAI004855-PA"/>
    </source>
</evidence>
<dbReference type="VEuPathDB" id="VectorBase:PPAPM1_007039"/>